<gene>
    <name evidence="1" type="ORF">HYH03_003754</name>
</gene>
<protein>
    <recommendedName>
        <fullName evidence="3">Nucleotide-diphospho-sugar transferase domain-containing protein</fullName>
    </recommendedName>
</protein>
<name>A0A835YC17_9CHLO</name>
<evidence type="ECO:0000313" key="2">
    <source>
        <dbReference type="Proteomes" id="UP000612055"/>
    </source>
</evidence>
<organism evidence="1 2">
    <name type="scientific">Edaphochlamys debaryana</name>
    <dbReference type="NCBI Taxonomy" id="47281"/>
    <lineage>
        <taxon>Eukaryota</taxon>
        <taxon>Viridiplantae</taxon>
        <taxon>Chlorophyta</taxon>
        <taxon>core chlorophytes</taxon>
        <taxon>Chlorophyceae</taxon>
        <taxon>CS clade</taxon>
        <taxon>Chlamydomonadales</taxon>
        <taxon>Chlamydomonadales incertae sedis</taxon>
        <taxon>Edaphochlamys</taxon>
    </lineage>
</organism>
<proteinExistence type="predicted"/>
<dbReference type="EMBL" id="JAEHOE010000010">
    <property type="protein sequence ID" value="KAG2498503.1"/>
    <property type="molecule type" value="Genomic_DNA"/>
</dbReference>
<keyword evidence="2" id="KW-1185">Reference proteome</keyword>
<comment type="caution">
    <text evidence="1">The sequence shown here is derived from an EMBL/GenBank/DDBJ whole genome shotgun (WGS) entry which is preliminary data.</text>
</comment>
<dbReference type="Proteomes" id="UP000612055">
    <property type="component" value="Unassembled WGS sequence"/>
</dbReference>
<reference evidence="1" key="1">
    <citation type="journal article" date="2020" name="bioRxiv">
        <title>Comparative genomics of Chlamydomonas.</title>
        <authorList>
            <person name="Craig R.J."/>
            <person name="Hasan A.R."/>
            <person name="Ness R.W."/>
            <person name="Keightley P.D."/>
        </authorList>
    </citation>
    <scope>NUCLEOTIDE SEQUENCE</scope>
    <source>
        <strain evidence="1">CCAP 11/70</strain>
    </source>
</reference>
<accession>A0A835YC17</accession>
<evidence type="ECO:0000313" key="1">
    <source>
        <dbReference type="EMBL" id="KAG2498503.1"/>
    </source>
</evidence>
<evidence type="ECO:0008006" key="3">
    <source>
        <dbReference type="Google" id="ProtNLM"/>
    </source>
</evidence>
<sequence length="186" mass="21178">MLAWNIMQAGYYHFVVILQTPELCERAMKAWPELGGCVWSSYEMGSHPKGLLDRYVFMSRAARLGYNVFLTDSDTIFLNDIYLALKSPPLREAALISHRDTGNGWLNVGTMYIQNARPDGPAVYAIAEALDRLERWHDAQAEMAARGRFHSCWEQMQVADTVFSVIVGRPIAYNCWNDERNETLPA</sequence>
<dbReference type="OrthoDB" id="542379at2759"/>
<dbReference type="AlphaFoldDB" id="A0A835YC17"/>